<reference evidence="9" key="1">
    <citation type="submission" date="2023-01" db="EMBL/GenBank/DDBJ databases">
        <title>Metagenome sequencing of chrysophaentin producing Chrysophaeum taylorii.</title>
        <authorList>
            <person name="Davison J."/>
            <person name="Bewley C."/>
        </authorList>
    </citation>
    <scope>NUCLEOTIDE SEQUENCE</scope>
    <source>
        <strain evidence="9">NIES-1699</strain>
    </source>
</reference>
<dbReference type="Gene3D" id="3.40.720.10">
    <property type="entry name" value="Alkaline Phosphatase, subunit A"/>
    <property type="match status" value="1"/>
</dbReference>
<comment type="caution">
    <text evidence="9">The sequence shown here is derived from an EMBL/GenBank/DDBJ whole genome shotgun (WGS) entry which is preliminary data.</text>
</comment>
<keyword evidence="3" id="KW-0378">Hydrolase</keyword>
<dbReference type="PROSITE" id="PS00149">
    <property type="entry name" value="SULFATASE_2"/>
    <property type="match status" value="1"/>
</dbReference>
<feature type="chain" id="PRO_5042076066" description="Sulfatase N-terminal domain-containing protein" evidence="7">
    <location>
        <begin position="18"/>
        <end position="660"/>
    </location>
</feature>
<evidence type="ECO:0000256" key="4">
    <source>
        <dbReference type="ARBA" id="ARBA00022837"/>
    </source>
</evidence>
<protein>
    <recommendedName>
        <fullName evidence="8">Sulfatase N-terminal domain-containing protein</fullName>
    </recommendedName>
</protein>
<evidence type="ECO:0000256" key="3">
    <source>
        <dbReference type="ARBA" id="ARBA00022801"/>
    </source>
</evidence>
<evidence type="ECO:0000259" key="8">
    <source>
        <dbReference type="Pfam" id="PF00884"/>
    </source>
</evidence>
<feature type="region of interest" description="Disordered" evidence="6">
    <location>
        <begin position="21"/>
        <end position="68"/>
    </location>
</feature>
<name>A0AAD7UFI1_9STRA</name>
<keyword evidence="5" id="KW-0325">Glycoprotein</keyword>
<feature type="domain" description="Sulfatase N-terminal" evidence="8">
    <location>
        <begin position="72"/>
        <end position="401"/>
    </location>
</feature>
<keyword evidence="4" id="KW-0106">Calcium</keyword>
<organism evidence="9 10">
    <name type="scientific">Chrysophaeum taylorii</name>
    <dbReference type="NCBI Taxonomy" id="2483200"/>
    <lineage>
        <taxon>Eukaryota</taxon>
        <taxon>Sar</taxon>
        <taxon>Stramenopiles</taxon>
        <taxon>Ochrophyta</taxon>
        <taxon>Pelagophyceae</taxon>
        <taxon>Pelagomonadales</taxon>
        <taxon>Pelagomonadaceae</taxon>
        <taxon>Chrysophaeum</taxon>
    </lineage>
</organism>
<dbReference type="EMBL" id="JAQMWT010000339">
    <property type="protein sequence ID" value="KAJ8604154.1"/>
    <property type="molecule type" value="Genomic_DNA"/>
</dbReference>
<keyword evidence="10" id="KW-1185">Reference proteome</keyword>
<dbReference type="InterPro" id="IPR000917">
    <property type="entry name" value="Sulfatase_N"/>
</dbReference>
<evidence type="ECO:0000313" key="9">
    <source>
        <dbReference type="EMBL" id="KAJ8604154.1"/>
    </source>
</evidence>
<dbReference type="PANTHER" id="PTHR10342">
    <property type="entry name" value="ARYLSULFATASE"/>
    <property type="match status" value="1"/>
</dbReference>
<comment type="similarity">
    <text evidence="1">Belongs to the sulfatase family.</text>
</comment>
<dbReference type="Pfam" id="PF00884">
    <property type="entry name" value="Sulfatase"/>
    <property type="match status" value="1"/>
</dbReference>
<evidence type="ECO:0000313" key="10">
    <source>
        <dbReference type="Proteomes" id="UP001230188"/>
    </source>
</evidence>
<dbReference type="InterPro" id="IPR047115">
    <property type="entry name" value="ARSB"/>
</dbReference>
<sequence length="660" mass="71342">MVVFFVIVAFASVVVDGLPKKAKGPEQSLNQQAAEAAPPVDEKGQPQSPPSSSSSSTGRSGDHQQAPPPLGIVVAVVDDWGFGDVGYHDRSLHTPEIESLAASGIVLEQFYSACACTPSRAMLMTGRYNIRNGMQDSVIHSTEPRGVPLDEKFLPEKLREAGYATAGVGKWHLGMFQEAYLPENRGFDRWYGIYTGGGSHTGHFSVSQPFTVRGGLGASQTWQGYNLWEDLAPSPDNAGSTHSTHLYTRKAVEYVSTFVNNKWFLYLAYQAVHDPMTVGDDRYVRETPCVNQTDSARATLCGMVAEVDDGLKTLRLAIGEVSWSQTLMVVVSDNGGVLSHGSSNSPLRGEKGTYFEGGVRVPAVVSGGYVEAALAARGKATLVSTALSHLVDLHATILDLAAYDDDDEALDGQSLWSHLAFGEDPPRTELLLNLNSDLFAGSGALRLGNYKLVVNGEPNEAAVYSKVRKRLAAPTATLDEDTFGKILADAHAQAIGQTRVYLFDIASNPRELDDEDCENAPACRDLYDNPDYRAVRDALRARWAEYQREAAPSTFAWEDDGPLANPDNFGGVWAPWRDADSQPNARYVGTKGLPAITPTVTTPLQYSRTFNFAAADSTWATTASLRALTLTISLLSFSVGAVASWLLRPPAGSSAWRRLP</sequence>
<dbReference type="GO" id="GO:0008484">
    <property type="term" value="F:sulfuric ester hydrolase activity"/>
    <property type="evidence" value="ECO:0007669"/>
    <property type="project" value="InterPro"/>
</dbReference>
<evidence type="ECO:0000256" key="1">
    <source>
        <dbReference type="ARBA" id="ARBA00008779"/>
    </source>
</evidence>
<evidence type="ECO:0000256" key="7">
    <source>
        <dbReference type="SAM" id="SignalP"/>
    </source>
</evidence>
<keyword evidence="2" id="KW-0479">Metal-binding</keyword>
<dbReference type="InterPro" id="IPR017850">
    <property type="entry name" value="Alkaline_phosphatase_core_sf"/>
</dbReference>
<dbReference type="PANTHER" id="PTHR10342:SF274">
    <property type="entry name" value="ARYLSULFATASE B"/>
    <property type="match status" value="1"/>
</dbReference>
<evidence type="ECO:0000256" key="6">
    <source>
        <dbReference type="SAM" id="MobiDB-lite"/>
    </source>
</evidence>
<dbReference type="Gene3D" id="3.30.1120.10">
    <property type="match status" value="1"/>
</dbReference>
<dbReference type="SUPFAM" id="SSF53649">
    <property type="entry name" value="Alkaline phosphatase-like"/>
    <property type="match status" value="1"/>
</dbReference>
<dbReference type="Proteomes" id="UP001230188">
    <property type="component" value="Unassembled WGS sequence"/>
</dbReference>
<proteinExistence type="inferred from homology"/>
<dbReference type="GO" id="GO:0046872">
    <property type="term" value="F:metal ion binding"/>
    <property type="evidence" value="ECO:0007669"/>
    <property type="project" value="UniProtKB-KW"/>
</dbReference>
<accession>A0AAD7UFI1</accession>
<evidence type="ECO:0000256" key="2">
    <source>
        <dbReference type="ARBA" id="ARBA00022723"/>
    </source>
</evidence>
<gene>
    <name evidence="9" type="ORF">CTAYLR_008573</name>
</gene>
<feature type="signal peptide" evidence="7">
    <location>
        <begin position="1"/>
        <end position="17"/>
    </location>
</feature>
<dbReference type="AlphaFoldDB" id="A0AAD7UFI1"/>
<keyword evidence="7" id="KW-0732">Signal</keyword>
<dbReference type="InterPro" id="IPR024607">
    <property type="entry name" value="Sulfatase_CS"/>
</dbReference>
<dbReference type="CDD" id="cd16029">
    <property type="entry name" value="4-S"/>
    <property type="match status" value="1"/>
</dbReference>
<evidence type="ECO:0000256" key="5">
    <source>
        <dbReference type="ARBA" id="ARBA00023180"/>
    </source>
</evidence>